<dbReference type="EMBL" id="JTEO01000006">
    <property type="protein sequence ID" value="MCQ6963597.1"/>
    <property type="molecule type" value="Genomic_DNA"/>
</dbReference>
<comment type="caution">
    <text evidence="5">The sequence shown here is derived from an EMBL/GenBank/DDBJ whole genome shotgun (WGS) entry which is preliminary data.</text>
</comment>
<dbReference type="InterPro" id="IPR019808">
    <property type="entry name" value="Histidine_triad_CS"/>
</dbReference>
<evidence type="ECO:0000256" key="3">
    <source>
        <dbReference type="PROSITE-ProRule" id="PRU00464"/>
    </source>
</evidence>
<dbReference type="CDD" id="cd01277">
    <property type="entry name" value="HINT_subgroup"/>
    <property type="match status" value="1"/>
</dbReference>
<organism evidence="5 6">
    <name type="scientific">Methanolobus chelungpuianus</name>
    <dbReference type="NCBI Taxonomy" id="502115"/>
    <lineage>
        <taxon>Archaea</taxon>
        <taxon>Methanobacteriati</taxon>
        <taxon>Methanobacteriota</taxon>
        <taxon>Stenosarchaea group</taxon>
        <taxon>Methanomicrobia</taxon>
        <taxon>Methanosarcinales</taxon>
        <taxon>Methanosarcinaceae</taxon>
        <taxon>Methanolobus</taxon>
    </lineage>
</organism>
<dbReference type="InterPro" id="IPR011146">
    <property type="entry name" value="HIT-like"/>
</dbReference>
<evidence type="ECO:0000313" key="5">
    <source>
        <dbReference type="EMBL" id="MCQ6963597.1"/>
    </source>
</evidence>
<keyword evidence="5" id="KW-0378">Hydrolase</keyword>
<dbReference type="InterPro" id="IPR036265">
    <property type="entry name" value="HIT-like_sf"/>
</dbReference>
<name>A0AAE3HC99_9EURY</name>
<reference evidence="5 6" key="1">
    <citation type="journal article" date="2011" name="Appl. Environ. Microbiol.">
        <title>Methanogenic archaea isolated from Taiwan's Chelungpu fault.</title>
        <authorList>
            <person name="Wu S.Y."/>
            <person name="Lai M.C."/>
        </authorList>
    </citation>
    <scope>NUCLEOTIDE SEQUENCE [LARGE SCALE GENOMIC DNA]</scope>
    <source>
        <strain evidence="5 6">St545Mb</strain>
    </source>
</reference>
<feature type="domain" description="HIT" evidence="4">
    <location>
        <begin position="4"/>
        <end position="111"/>
    </location>
</feature>
<dbReference type="PANTHER" id="PTHR46648">
    <property type="entry name" value="HIT FAMILY PROTEIN 1"/>
    <property type="match status" value="1"/>
</dbReference>
<proteinExistence type="predicted"/>
<dbReference type="GO" id="GO:0009117">
    <property type="term" value="P:nucleotide metabolic process"/>
    <property type="evidence" value="ECO:0007669"/>
    <property type="project" value="TreeGrafter"/>
</dbReference>
<dbReference type="PROSITE" id="PS51084">
    <property type="entry name" value="HIT_2"/>
    <property type="match status" value="1"/>
</dbReference>
<evidence type="ECO:0000313" key="6">
    <source>
        <dbReference type="Proteomes" id="UP001206983"/>
    </source>
</evidence>
<gene>
    <name evidence="5" type="ORF">PV02_10990</name>
</gene>
<dbReference type="InterPro" id="IPR001310">
    <property type="entry name" value="Histidine_triad_HIT"/>
</dbReference>
<feature type="short sequence motif" description="Histidine triad motif" evidence="2 3">
    <location>
        <begin position="96"/>
        <end position="100"/>
    </location>
</feature>
<dbReference type="Gene3D" id="3.30.428.10">
    <property type="entry name" value="HIT-like"/>
    <property type="match status" value="1"/>
</dbReference>
<dbReference type="Proteomes" id="UP001206983">
    <property type="component" value="Unassembled WGS sequence"/>
</dbReference>
<dbReference type="RefSeq" id="WP_256623499.1">
    <property type="nucleotide sequence ID" value="NZ_JTEO01000006.1"/>
</dbReference>
<feature type="active site" description="Tele-AMP-histidine intermediate" evidence="1">
    <location>
        <position position="98"/>
    </location>
</feature>
<dbReference type="PANTHER" id="PTHR46648:SF1">
    <property type="entry name" value="ADENOSINE 5'-MONOPHOSPHORAMIDASE HNT1"/>
    <property type="match status" value="1"/>
</dbReference>
<dbReference type="PROSITE" id="PS00892">
    <property type="entry name" value="HIT_1"/>
    <property type="match status" value="1"/>
</dbReference>
<dbReference type="GO" id="GO:0016787">
    <property type="term" value="F:hydrolase activity"/>
    <property type="evidence" value="ECO:0007669"/>
    <property type="project" value="UniProtKB-KW"/>
</dbReference>
<accession>A0AAE3HC99</accession>
<keyword evidence="6" id="KW-1185">Reference proteome</keyword>
<sequence>MDCLFCKIVSGEVPSYKIYEDDAVYAFLDIYPTSEGHTIVLPKKHSMRFTEMSEAEVSSLFASVSKVARAVEEALDVPGSNIGLNNGEVAGQSVPHVHVHIIPRRVNDKGGSMHTIVNQHPDTGNLGELADIIKKAF</sequence>
<protein>
    <submittedName>
        <fullName evidence="5">HIT family hydrolase</fullName>
    </submittedName>
</protein>
<evidence type="ECO:0000259" key="4">
    <source>
        <dbReference type="PROSITE" id="PS51084"/>
    </source>
</evidence>
<evidence type="ECO:0000256" key="1">
    <source>
        <dbReference type="PIRSR" id="PIRSR601310-1"/>
    </source>
</evidence>
<dbReference type="AlphaFoldDB" id="A0AAE3HC99"/>
<evidence type="ECO:0000256" key="2">
    <source>
        <dbReference type="PIRSR" id="PIRSR601310-3"/>
    </source>
</evidence>
<dbReference type="SUPFAM" id="SSF54197">
    <property type="entry name" value="HIT-like"/>
    <property type="match status" value="1"/>
</dbReference>
<dbReference type="Pfam" id="PF01230">
    <property type="entry name" value="HIT"/>
    <property type="match status" value="1"/>
</dbReference>
<dbReference type="PRINTS" id="PR00332">
    <property type="entry name" value="HISTRIAD"/>
</dbReference>
<dbReference type="InterPro" id="IPR039384">
    <property type="entry name" value="HINT"/>
</dbReference>